<comment type="similarity">
    <text evidence="1">Belongs to the glutamine synthetase family.</text>
</comment>
<accession>A0A6J7XUV6</accession>
<gene>
    <name evidence="3" type="ORF">UFOPK3181_00552</name>
    <name evidence="4" type="ORF">UFOPK3520_00581</name>
</gene>
<dbReference type="Gene3D" id="3.30.590.10">
    <property type="entry name" value="Glutamine synthetase/guanido kinase, catalytic domain"/>
    <property type="match status" value="1"/>
</dbReference>
<dbReference type="EMBL" id="CAFBSF010000031">
    <property type="protein sequence ID" value="CAB5240228.1"/>
    <property type="molecule type" value="Genomic_DNA"/>
</dbReference>
<protein>
    <submittedName>
        <fullName evidence="4">Unannotated protein</fullName>
    </submittedName>
</protein>
<name>A0A6J7XUV6_9ZZZZ</name>
<reference evidence="4" key="1">
    <citation type="submission" date="2020-05" db="EMBL/GenBank/DDBJ databases">
        <authorList>
            <person name="Chiriac C."/>
            <person name="Salcher M."/>
            <person name="Ghai R."/>
            <person name="Kavagutti S V."/>
        </authorList>
    </citation>
    <scope>NUCLEOTIDE SEQUENCE</scope>
</reference>
<evidence type="ECO:0000313" key="3">
    <source>
        <dbReference type="EMBL" id="CAB4826184.1"/>
    </source>
</evidence>
<dbReference type="InterPro" id="IPR014746">
    <property type="entry name" value="Gln_synth/guanido_kin_cat_dom"/>
</dbReference>
<feature type="domain" description="GS catalytic" evidence="2">
    <location>
        <begin position="115"/>
        <end position="449"/>
    </location>
</feature>
<evidence type="ECO:0000256" key="1">
    <source>
        <dbReference type="ARBA" id="ARBA00009897"/>
    </source>
</evidence>
<dbReference type="GO" id="GO:0016020">
    <property type="term" value="C:membrane"/>
    <property type="evidence" value="ECO:0007669"/>
    <property type="project" value="TreeGrafter"/>
</dbReference>
<dbReference type="Pfam" id="PF00120">
    <property type="entry name" value="Gln-synt_C"/>
    <property type="match status" value="1"/>
</dbReference>
<sequence>MSSNYGDLKQELKRLGVDVLQVMYADVLGMARSKYVLTTELEKGLGHGPSFCQGVWVTTNRGGVLDAGNIASDGLQDFVTKVDPKSLRKLSYEEGVACTVVDAFNPDETANQFAPRTVLKKVIEGYAKHGLVPIVGPELEFYIAKQVEGIYSRTHENTGFVYTTGSMVDPDGTFLRVLRGIDQMNLGAFAGNHEFSPSQYEINLWHGEALDAADRTFLFKQTIKDMTYREGKIATFMGKPWNDEGGSGFHLHFSVTDKSGNNKMHDGKGELSDVALSITAGILENAAAITAFANPTVNAFKRLGPDTLAPFRANWGMDNRSCMVRIPPEREGGTRLEVRVGDGAANPYLLIAAILAAGLDGIERKLKCPEPAIGLAYDMETAPILPMTFTEALDALESNTYLKQQLSPQLIETFLVLKREEIERYESEVKDPSTREVTKWEQDEYLLHF</sequence>
<dbReference type="GO" id="GO:0005737">
    <property type="term" value="C:cytoplasm"/>
    <property type="evidence" value="ECO:0007669"/>
    <property type="project" value="TreeGrafter"/>
</dbReference>
<evidence type="ECO:0000313" key="4">
    <source>
        <dbReference type="EMBL" id="CAB5240228.1"/>
    </source>
</evidence>
<dbReference type="AlphaFoldDB" id="A0A6J7XUV6"/>
<dbReference type="SMART" id="SM01230">
    <property type="entry name" value="Gln-synt_C"/>
    <property type="match status" value="1"/>
</dbReference>
<dbReference type="PANTHER" id="PTHR43407">
    <property type="entry name" value="GLUTAMINE SYNTHETASE"/>
    <property type="match status" value="1"/>
</dbReference>
<dbReference type="GO" id="GO:0004356">
    <property type="term" value="F:glutamine synthetase activity"/>
    <property type="evidence" value="ECO:0007669"/>
    <property type="project" value="InterPro"/>
</dbReference>
<organism evidence="4">
    <name type="scientific">freshwater metagenome</name>
    <dbReference type="NCBI Taxonomy" id="449393"/>
    <lineage>
        <taxon>unclassified sequences</taxon>
        <taxon>metagenomes</taxon>
        <taxon>ecological metagenomes</taxon>
    </lineage>
</organism>
<dbReference type="InterPro" id="IPR008146">
    <property type="entry name" value="Gln_synth_cat_dom"/>
</dbReference>
<evidence type="ECO:0000259" key="2">
    <source>
        <dbReference type="PROSITE" id="PS51987"/>
    </source>
</evidence>
<dbReference type="SUPFAM" id="SSF55931">
    <property type="entry name" value="Glutamine synthetase/guanido kinase"/>
    <property type="match status" value="1"/>
</dbReference>
<dbReference type="PANTHER" id="PTHR43407:SF1">
    <property type="entry name" value="LENGSIN"/>
    <property type="match status" value="1"/>
</dbReference>
<proteinExistence type="inferred from homology"/>
<dbReference type="PROSITE" id="PS51987">
    <property type="entry name" value="GS_CATALYTIC"/>
    <property type="match status" value="1"/>
</dbReference>
<dbReference type="EMBL" id="CAFABG010000029">
    <property type="protein sequence ID" value="CAB4826184.1"/>
    <property type="molecule type" value="Genomic_DNA"/>
</dbReference>